<organism evidence="1 2">
    <name type="scientific">Collimonas rhizosphaerae</name>
    <dbReference type="NCBI Taxonomy" id="3126357"/>
    <lineage>
        <taxon>Bacteria</taxon>
        <taxon>Pseudomonadati</taxon>
        <taxon>Pseudomonadota</taxon>
        <taxon>Betaproteobacteria</taxon>
        <taxon>Burkholderiales</taxon>
        <taxon>Oxalobacteraceae</taxon>
        <taxon>Collimonas</taxon>
    </lineage>
</organism>
<keyword evidence="2" id="KW-1185">Reference proteome</keyword>
<name>A0ABU9Q0K9_9BURK</name>
<evidence type="ECO:0000313" key="2">
    <source>
        <dbReference type="Proteomes" id="UP001495910"/>
    </source>
</evidence>
<dbReference type="RefSeq" id="WP_342830970.1">
    <property type="nucleotide sequence ID" value="NZ_JBANDC010000017.1"/>
</dbReference>
<protein>
    <submittedName>
        <fullName evidence="1">Uncharacterized protein</fullName>
    </submittedName>
</protein>
<dbReference type="Proteomes" id="UP001495910">
    <property type="component" value="Unassembled WGS sequence"/>
</dbReference>
<comment type="caution">
    <text evidence="1">The sequence shown here is derived from an EMBL/GenBank/DDBJ whole genome shotgun (WGS) entry which is preliminary data.</text>
</comment>
<reference evidence="1 2" key="1">
    <citation type="submission" date="2024-02" db="EMBL/GenBank/DDBJ databases">
        <title>Draft genome sequence of Collimonas sp. strain H4R21, an effective mineral-weathering bacterial strain isolated from the beech rhizosphere.</title>
        <authorList>
            <person name="Morin E."/>
            <person name="Uroz S."/>
            <person name="Leveau J.H.J."/>
            <person name="Kumar R."/>
            <person name="Rey M.W."/>
            <person name="Pham J."/>
        </authorList>
    </citation>
    <scope>NUCLEOTIDE SEQUENCE [LARGE SCALE GENOMIC DNA]</scope>
    <source>
        <strain evidence="1 2">H4R21</strain>
    </source>
</reference>
<evidence type="ECO:0000313" key="1">
    <source>
        <dbReference type="EMBL" id="MEM4989800.1"/>
    </source>
</evidence>
<gene>
    <name evidence="1" type="ORF">V8G57_20600</name>
</gene>
<proteinExistence type="predicted"/>
<sequence length="280" mass="29450">MSAFIPPIPSDVAVRLNYHDGMFLTAQNMTLEQNYFSNWIKLQNQCLYTPGVLNGFDVVLQNNTLVVAPGVGFDSSGDFLVFPGTSGNMVPAATNLGDSYGLYAVYPPTPNVSTDTLDQAAVLQSASLTYPPSYSIILVTVTMDSANPGIIKSIADSRKAVTSRLPAVLGQPAAIQSNLAQGLDGARHGSVTFDTRTLLKVGDRSSRPVFYAAGQGPAFNVPPNVNATVVGTVPYAVSVSNVGTSQFTLDLVAIETRAGSEPSAQVNWLALSNSSTLENA</sequence>
<accession>A0ABU9Q0K9</accession>
<dbReference type="EMBL" id="JBANDC010000017">
    <property type="protein sequence ID" value="MEM4989800.1"/>
    <property type="molecule type" value="Genomic_DNA"/>
</dbReference>